<keyword evidence="3" id="KW-1185">Reference proteome</keyword>
<feature type="compositionally biased region" description="Polar residues" evidence="1">
    <location>
        <begin position="212"/>
        <end position="228"/>
    </location>
</feature>
<dbReference type="AlphaFoldDB" id="A0AAE0LXJ2"/>
<name>A0AAE0LXJ2_9PEZI</name>
<sequence>MHVQHLADAPAASIVPASSALRLSRISALNVLESGRDFHQTRCTYRHKGVRKAQQERVCGHGLTTKKGRGGGPPFPTSFWPGRSFAADLAENEGQDSAVREKPEACMSRPVWTYGKYMQEGQTDGHPSMTPKKRNNLARNVKLGVFGFPASPLPITLWTETRRGNCWGGPRSRYLVRTPRDKEMVRMGGDGTFPQTISTGARADPLDLDRPSPQSTQCPSSRVWTPSNLQPPPPLARRVGPGQSAPDRNRKHTKPQHPPPPCRIPSSVCTLTHLPIRNLSPSHECVAPD</sequence>
<reference evidence="2" key="2">
    <citation type="submission" date="2023-06" db="EMBL/GenBank/DDBJ databases">
        <authorList>
            <consortium name="Lawrence Berkeley National Laboratory"/>
            <person name="Haridas S."/>
            <person name="Hensen N."/>
            <person name="Bonometti L."/>
            <person name="Westerberg I."/>
            <person name="Brannstrom I.O."/>
            <person name="Guillou S."/>
            <person name="Cros-Aarteil S."/>
            <person name="Calhoun S."/>
            <person name="Kuo A."/>
            <person name="Mondo S."/>
            <person name="Pangilinan J."/>
            <person name="Riley R."/>
            <person name="Labutti K."/>
            <person name="Andreopoulos B."/>
            <person name="Lipzen A."/>
            <person name="Chen C."/>
            <person name="Yanf M."/>
            <person name="Daum C."/>
            <person name="Ng V."/>
            <person name="Clum A."/>
            <person name="Steindorff A."/>
            <person name="Ohm R."/>
            <person name="Martin F."/>
            <person name="Silar P."/>
            <person name="Natvig D."/>
            <person name="Lalanne C."/>
            <person name="Gautier V."/>
            <person name="Ament-Velasquez S.L."/>
            <person name="Kruys A."/>
            <person name="Hutchinson M.I."/>
            <person name="Powell A.J."/>
            <person name="Barry K."/>
            <person name="Miller A.N."/>
            <person name="Grigoriev I.V."/>
            <person name="Debuchy R."/>
            <person name="Gladieux P."/>
            <person name="Thoren M.H."/>
            <person name="Johannesson H."/>
        </authorList>
    </citation>
    <scope>NUCLEOTIDE SEQUENCE</scope>
    <source>
        <strain evidence="2">CBS 168.71</strain>
    </source>
</reference>
<evidence type="ECO:0000256" key="1">
    <source>
        <dbReference type="SAM" id="MobiDB-lite"/>
    </source>
</evidence>
<dbReference type="GeneID" id="87838173"/>
<dbReference type="Proteomes" id="UP001278766">
    <property type="component" value="Unassembled WGS sequence"/>
</dbReference>
<evidence type="ECO:0000313" key="3">
    <source>
        <dbReference type="Proteomes" id="UP001278766"/>
    </source>
</evidence>
<organism evidence="2 3">
    <name type="scientific">Chaetomium fimeti</name>
    <dbReference type="NCBI Taxonomy" id="1854472"/>
    <lineage>
        <taxon>Eukaryota</taxon>
        <taxon>Fungi</taxon>
        <taxon>Dikarya</taxon>
        <taxon>Ascomycota</taxon>
        <taxon>Pezizomycotina</taxon>
        <taxon>Sordariomycetes</taxon>
        <taxon>Sordariomycetidae</taxon>
        <taxon>Sordariales</taxon>
        <taxon>Chaetomiaceae</taxon>
        <taxon>Chaetomium</taxon>
    </lineage>
</organism>
<gene>
    <name evidence="2" type="ORF">B0H64DRAFT_34014</name>
</gene>
<reference evidence="2" key="1">
    <citation type="journal article" date="2023" name="Mol. Phylogenet. Evol.">
        <title>Genome-scale phylogeny and comparative genomics of the fungal order Sordariales.</title>
        <authorList>
            <person name="Hensen N."/>
            <person name="Bonometti L."/>
            <person name="Westerberg I."/>
            <person name="Brannstrom I.O."/>
            <person name="Guillou S."/>
            <person name="Cros-Aarteil S."/>
            <person name="Calhoun S."/>
            <person name="Haridas S."/>
            <person name="Kuo A."/>
            <person name="Mondo S."/>
            <person name="Pangilinan J."/>
            <person name="Riley R."/>
            <person name="LaButti K."/>
            <person name="Andreopoulos B."/>
            <person name="Lipzen A."/>
            <person name="Chen C."/>
            <person name="Yan M."/>
            <person name="Daum C."/>
            <person name="Ng V."/>
            <person name="Clum A."/>
            <person name="Steindorff A."/>
            <person name="Ohm R.A."/>
            <person name="Martin F."/>
            <person name="Silar P."/>
            <person name="Natvig D.O."/>
            <person name="Lalanne C."/>
            <person name="Gautier V."/>
            <person name="Ament-Velasquez S.L."/>
            <person name="Kruys A."/>
            <person name="Hutchinson M.I."/>
            <person name="Powell A.J."/>
            <person name="Barry K."/>
            <person name="Miller A.N."/>
            <person name="Grigoriev I.V."/>
            <person name="Debuchy R."/>
            <person name="Gladieux P."/>
            <person name="Hiltunen Thoren M."/>
            <person name="Johannesson H."/>
        </authorList>
    </citation>
    <scope>NUCLEOTIDE SEQUENCE</scope>
    <source>
        <strain evidence="2">CBS 168.71</strain>
    </source>
</reference>
<protein>
    <submittedName>
        <fullName evidence="2">Uncharacterized protein</fullName>
    </submittedName>
</protein>
<accession>A0AAE0LXJ2</accession>
<evidence type="ECO:0000313" key="2">
    <source>
        <dbReference type="EMBL" id="KAK3301248.1"/>
    </source>
</evidence>
<proteinExistence type="predicted"/>
<comment type="caution">
    <text evidence="2">The sequence shown here is derived from an EMBL/GenBank/DDBJ whole genome shotgun (WGS) entry which is preliminary data.</text>
</comment>
<dbReference type="EMBL" id="JAUEPN010000001">
    <property type="protein sequence ID" value="KAK3301248.1"/>
    <property type="molecule type" value="Genomic_DNA"/>
</dbReference>
<feature type="region of interest" description="Disordered" evidence="1">
    <location>
        <begin position="181"/>
        <end position="265"/>
    </location>
</feature>
<dbReference type="RefSeq" id="XP_062664762.1">
    <property type="nucleotide sequence ID" value="XM_062801225.1"/>
</dbReference>